<gene>
    <name evidence="3" type="ORF">RF55_8504</name>
</gene>
<keyword evidence="1" id="KW-0175">Coiled coil</keyword>
<feature type="compositionally biased region" description="Basic and acidic residues" evidence="2">
    <location>
        <begin position="172"/>
        <end position="213"/>
    </location>
</feature>
<comment type="caution">
    <text evidence="3">The sequence shown here is derived from an EMBL/GenBank/DDBJ whole genome shotgun (WGS) entry which is preliminary data.</text>
</comment>
<dbReference type="EMBL" id="LBMM01005328">
    <property type="protein sequence ID" value="KMQ91605.1"/>
    <property type="molecule type" value="Genomic_DNA"/>
</dbReference>
<evidence type="ECO:0000313" key="3">
    <source>
        <dbReference type="EMBL" id="KMQ91605.1"/>
    </source>
</evidence>
<feature type="region of interest" description="Disordered" evidence="2">
    <location>
        <begin position="77"/>
        <end position="102"/>
    </location>
</feature>
<evidence type="ECO:0000256" key="1">
    <source>
        <dbReference type="SAM" id="Coils"/>
    </source>
</evidence>
<dbReference type="AlphaFoldDB" id="A0A0J7NGD9"/>
<keyword evidence="4" id="KW-1185">Reference proteome</keyword>
<name>A0A0J7NGD9_LASNI</name>
<organism evidence="3 4">
    <name type="scientific">Lasius niger</name>
    <name type="common">Black garden ant</name>
    <dbReference type="NCBI Taxonomy" id="67767"/>
    <lineage>
        <taxon>Eukaryota</taxon>
        <taxon>Metazoa</taxon>
        <taxon>Ecdysozoa</taxon>
        <taxon>Arthropoda</taxon>
        <taxon>Hexapoda</taxon>
        <taxon>Insecta</taxon>
        <taxon>Pterygota</taxon>
        <taxon>Neoptera</taxon>
        <taxon>Endopterygota</taxon>
        <taxon>Hymenoptera</taxon>
        <taxon>Apocrita</taxon>
        <taxon>Aculeata</taxon>
        <taxon>Formicoidea</taxon>
        <taxon>Formicidae</taxon>
        <taxon>Formicinae</taxon>
        <taxon>Lasius</taxon>
        <taxon>Lasius</taxon>
    </lineage>
</organism>
<dbReference type="Proteomes" id="UP000036403">
    <property type="component" value="Unassembled WGS sequence"/>
</dbReference>
<feature type="region of interest" description="Disordered" evidence="2">
    <location>
        <begin position="373"/>
        <end position="398"/>
    </location>
</feature>
<feature type="region of interest" description="Disordered" evidence="2">
    <location>
        <begin position="139"/>
        <end position="214"/>
    </location>
</feature>
<feature type="compositionally biased region" description="Basic and acidic residues" evidence="2">
    <location>
        <begin position="77"/>
        <end position="87"/>
    </location>
</feature>
<dbReference type="PaxDb" id="67767-A0A0J7NGD9"/>
<accession>A0A0J7NGD9</accession>
<proteinExistence type="predicted"/>
<sequence length="398" mass="45156">MDPSMAGMEGSVKKGDDSPPGRTRSLLRRASMEGSENEVGVSDHGEALGLPSLTPSTSKEKSEDVYLSVLEHLNDLKNKRGINKELEEDKEEEETQEENEDAILSEDFVSSVLIGIAEKCKEDDTIKSMRPASYTVKKRKAAEELTTSEEEEGEITKDLNSRNRKTRVLEPQVERSDKNSRELEEIVYDLTKDDNSEKEGTTKEGNVDKEGNRKLPFKKGKLGLMYGPPPDDYSVEELERMTASAIGALSLEWTTEANAIRRKCGYQGKLSSDMKIRMNKTKEVLRILIAKVDDKGDPTYWKKKYEGLIVQAKTGERKLERTKGELDELNKAYDSLLEENDELVEERNGLREAARRKLKREIEMSAWTDTDKRKETRNVGINTLPLKGNEEERERGNM</sequence>
<evidence type="ECO:0000256" key="2">
    <source>
        <dbReference type="SAM" id="MobiDB-lite"/>
    </source>
</evidence>
<evidence type="ECO:0000313" key="4">
    <source>
        <dbReference type="Proteomes" id="UP000036403"/>
    </source>
</evidence>
<feature type="region of interest" description="Disordered" evidence="2">
    <location>
        <begin position="1"/>
        <end position="65"/>
    </location>
</feature>
<feature type="coiled-coil region" evidence="1">
    <location>
        <begin position="312"/>
        <end position="360"/>
    </location>
</feature>
<feature type="compositionally biased region" description="Basic and acidic residues" evidence="2">
    <location>
        <begin position="388"/>
        <end position="398"/>
    </location>
</feature>
<reference evidence="3 4" key="1">
    <citation type="submission" date="2015-04" db="EMBL/GenBank/DDBJ databases">
        <title>Lasius niger genome sequencing.</title>
        <authorList>
            <person name="Konorov E.A."/>
            <person name="Nikitin M.A."/>
            <person name="Kirill M.V."/>
            <person name="Chang P."/>
        </authorList>
    </citation>
    <scope>NUCLEOTIDE SEQUENCE [LARGE SCALE GENOMIC DNA]</scope>
    <source>
        <tissue evidence="3">Whole</tissue>
    </source>
</reference>
<protein>
    <submittedName>
        <fullName evidence="3">Uncharacterized protein</fullName>
    </submittedName>
</protein>
<feature type="compositionally biased region" description="Acidic residues" evidence="2">
    <location>
        <begin position="88"/>
        <end position="102"/>
    </location>
</feature>